<dbReference type="InterPro" id="IPR002347">
    <property type="entry name" value="SDR_fam"/>
</dbReference>
<dbReference type="InterPro" id="IPR036291">
    <property type="entry name" value="NAD(P)-bd_dom_sf"/>
</dbReference>
<dbReference type="AlphaFoldDB" id="A0AAE0XIB9"/>
<comment type="similarity">
    <text evidence="1">Belongs to the short-chain dehydrogenases/reductases (SDR) family.</text>
</comment>
<protein>
    <submittedName>
        <fullName evidence="2">Uncharacterized protein</fullName>
    </submittedName>
</protein>
<organism evidence="2 3">
    <name type="scientific">Podospora appendiculata</name>
    <dbReference type="NCBI Taxonomy" id="314037"/>
    <lineage>
        <taxon>Eukaryota</taxon>
        <taxon>Fungi</taxon>
        <taxon>Dikarya</taxon>
        <taxon>Ascomycota</taxon>
        <taxon>Pezizomycotina</taxon>
        <taxon>Sordariomycetes</taxon>
        <taxon>Sordariomycetidae</taxon>
        <taxon>Sordariales</taxon>
        <taxon>Podosporaceae</taxon>
        <taxon>Podospora</taxon>
    </lineage>
</organism>
<dbReference type="GO" id="GO:0005737">
    <property type="term" value="C:cytoplasm"/>
    <property type="evidence" value="ECO:0007669"/>
    <property type="project" value="TreeGrafter"/>
</dbReference>
<dbReference type="Proteomes" id="UP001270362">
    <property type="component" value="Unassembled WGS sequence"/>
</dbReference>
<dbReference type="PANTHER" id="PTHR43544">
    <property type="entry name" value="SHORT-CHAIN DEHYDROGENASE/REDUCTASE"/>
    <property type="match status" value="1"/>
</dbReference>
<dbReference type="GO" id="GO:0016491">
    <property type="term" value="F:oxidoreductase activity"/>
    <property type="evidence" value="ECO:0007669"/>
    <property type="project" value="TreeGrafter"/>
</dbReference>
<reference evidence="2" key="2">
    <citation type="submission" date="2023-06" db="EMBL/GenBank/DDBJ databases">
        <authorList>
            <consortium name="Lawrence Berkeley National Laboratory"/>
            <person name="Haridas S."/>
            <person name="Hensen N."/>
            <person name="Bonometti L."/>
            <person name="Westerberg I."/>
            <person name="Brannstrom I.O."/>
            <person name="Guillou S."/>
            <person name="Cros-Aarteil S."/>
            <person name="Calhoun S."/>
            <person name="Kuo A."/>
            <person name="Mondo S."/>
            <person name="Pangilinan J."/>
            <person name="Riley R."/>
            <person name="Labutti K."/>
            <person name="Andreopoulos B."/>
            <person name="Lipzen A."/>
            <person name="Chen C."/>
            <person name="Yanf M."/>
            <person name="Daum C."/>
            <person name="Ng V."/>
            <person name="Clum A."/>
            <person name="Steindorff A."/>
            <person name="Ohm R."/>
            <person name="Martin F."/>
            <person name="Silar P."/>
            <person name="Natvig D."/>
            <person name="Lalanne C."/>
            <person name="Gautier V."/>
            <person name="Ament-Velasquez S.L."/>
            <person name="Kruys A."/>
            <person name="Hutchinson M.I."/>
            <person name="Powell A.J."/>
            <person name="Barry K."/>
            <person name="Miller A.N."/>
            <person name="Grigoriev I.V."/>
            <person name="Debuchy R."/>
            <person name="Gladieux P."/>
            <person name="Thoren M.H."/>
            <person name="Johannesson H."/>
        </authorList>
    </citation>
    <scope>NUCLEOTIDE SEQUENCE</scope>
    <source>
        <strain evidence="2">CBS 314.62</strain>
    </source>
</reference>
<dbReference type="SUPFAM" id="SSF51735">
    <property type="entry name" value="NAD(P)-binding Rossmann-fold domains"/>
    <property type="match status" value="1"/>
</dbReference>
<comment type="caution">
    <text evidence="2">The sequence shown here is derived from an EMBL/GenBank/DDBJ whole genome shotgun (WGS) entry which is preliminary data.</text>
</comment>
<sequence length="268" mass="29118">MSRPWIFLCPSSRGIGHALTRHLLRTTTLPILATARPASDTRAVKAALLHDLDLPDADTRLEIVPLDVTDEATVRSAAEHASALFPRETHHLHLAFALPGILHPEKAPAQVDYHAALETYKVNALGPLLLMKYFEGFLPRKATDMATGDRDGIPTHAVWANMSARVGSISDNKLGGWYSYRSSKAAVNSLTKSLDVQLRSRSGDKAVAMAYHPGTVKTDLSRAFWGSVANGSLFAVDDAAARMARVVLGAGLNMRGRVWDYKGNEVMP</sequence>
<evidence type="ECO:0000256" key="1">
    <source>
        <dbReference type="ARBA" id="ARBA00006484"/>
    </source>
</evidence>
<accession>A0AAE0XIB9</accession>
<gene>
    <name evidence="2" type="ORF">B0T22DRAFT_57475</name>
</gene>
<dbReference type="PANTHER" id="PTHR43544:SF12">
    <property type="entry name" value="NAD(P)-BINDING ROSSMANN-FOLD SUPERFAMILY PROTEIN"/>
    <property type="match status" value="1"/>
</dbReference>
<keyword evidence="3" id="KW-1185">Reference proteome</keyword>
<dbReference type="PRINTS" id="PR00081">
    <property type="entry name" value="GDHRDH"/>
</dbReference>
<dbReference type="Pfam" id="PF13561">
    <property type="entry name" value="adh_short_C2"/>
    <property type="match status" value="1"/>
</dbReference>
<name>A0AAE0XIB9_9PEZI</name>
<reference evidence="2" key="1">
    <citation type="journal article" date="2023" name="Mol. Phylogenet. Evol.">
        <title>Genome-scale phylogeny and comparative genomics of the fungal order Sordariales.</title>
        <authorList>
            <person name="Hensen N."/>
            <person name="Bonometti L."/>
            <person name="Westerberg I."/>
            <person name="Brannstrom I.O."/>
            <person name="Guillou S."/>
            <person name="Cros-Aarteil S."/>
            <person name="Calhoun S."/>
            <person name="Haridas S."/>
            <person name="Kuo A."/>
            <person name="Mondo S."/>
            <person name="Pangilinan J."/>
            <person name="Riley R."/>
            <person name="LaButti K."/>
            <person name="Andreopoulos B."/>
            <person name="Lipzen A."/>
            <person name="Chen C."/>
            <person name="Yan M."/>
            <person name="Daum C."/>
            <person name="Ng V."/>
            <person name="Clum A."/>
            <person name="Steindorff A."/>
            <person name="Ohm R.A."/>
            <person name="Martin F."/>
            <person name="Silar P."/>
            <person name="Natvig D.O."/>
            <person name="Lalanne C."/>
            <person name="Gautier V."/>
            <person name="Ament-Velasquez S.L."/>
            <person name="Kruys A."/>
            <person name="Hutchinson M.I."/>
            <person name="Powell A.J."/>
            <person name="Barry K."/>
            <person name="Miller A.N."/>
            <person name="Grigoriev I.V."/>
            <person name="Debuchy R."/>
            <person name="Gladieux P."/>
            <person name="Hiltunen Thoren M."/>
            <person name="Johannesson H."/>
        </authorList>
    </citation>
    <scope>NUCLEOTIDE SEQUENCE</scope>
    <source>
        <strain evidence="2">CBS 314.62</strain>
    </source>
</reference>
<evidence type="ECO:0000313" key="2">
    <source>
        <dbReference type="EMBL" id="KAK3693977.1"/>
    </source>
</evidence>
<dbReference type="EMBL" id="JAULSO010000001">
    <property type="protein sequence ID" value="KAK3693977.1"/>
    <property type="molecule type" value="Genomic_DNA"/>
</dbReference>
<proteinExistence type="inferred from homology"/>
<dbReference type="InterPro" id="IPR051468">
    <property type="entry name" value="Fungal_SecMetab_SDRs"/>
</dbReference>
<dbReference type="Gene3D" id="3.40.50.720">
    <property type="entry name" value="NAD(P)-binding Rossmann-like Domain"/>
    <property type="match status" value="1"/>
</dbReference>
<evidence type="ECO:0000313" key="3">
    <source>
        <dbReference type="Proteomes" id="UP001270362"/>
    </source>
</evidence>